<dbReference type="Proteomes" id="UP000777438">
    <property type="component" value="Unassembled WGS sequence"/>
</dbReference>
<dbReference type="OrthoDB" id="10006946at2759"/>
<dbReference type="GO" id="GO:0015677">
    <property type="term" value="P:copper ion import"/>
    <property type="evidence" value="ECO:0007669"/>
    <property type="project" value="TreeGrafter"/>
</dbReference>
<dbReference type="GO" id="GO:0006879">
    <property type="term" value="P:intracellular iron ion homeostasis"/>
    <property type="evidence" value="ECO:0007669"/>
    <property type="project" value="TreeGrafter"/>
</dbReference>
<feature type="domain" description="FAD-binding FR-type" evidence="11">
    <location>
        <begin position="231"/>
        <end position="408"/>
    </location>
</feature>
<reference evidence="12 13" key="1">
    <citation type="journal article" date="2021" name="Nat. Commun.">
        <title>Genetic determinants of endophytism in the Arabidopsis root mycobiome.</title>
        <authorList>
            <person name="Mesny F."/>
            <person name="Miyauchi S."/>
            <person name="Thiergart T."/>
            <person name="Pickel B."/>
            <person name="Atanasova L."/>
            <person name="Karlsson M."/>
            <person name="Huettel B."/>
            <person name="Barry K.W."/>
            <person name="Haridas S."/>
            <person name="Chen C."/>
            <person name="Bauer D."/>
            <person name="Andreopoulos W."/>
            <person name="Pangilinan J."/>
            <person name="LaButti K."/>
            <person name="Riley R."/>
            <person name="Lipzen A."/>
            <person name="Clum A."/>
            <person name="Drula E."/>
            <person name="Henrissat B."/>
            <person name="Kohler A."/>
            <person name="Grigoriev I.V."/>
            <person name="Martin F.M."/>
            <person name="Hacquard S."/>
        </authorList>
    </citation>
    <scope>NUCLEOTIDE SEQUENCE [LARGE SCALE GENOMIC DNA]</scope>
    <source>
        <strain evidence="12 13">MPI-CAGE-CH-0241</strain>
    </source>
</reference>
<protein>
    <recommendedName>
        <fullName evidence="11">FAD-binding FR-type domain-containing protein</fullName>
    </recommendedName>
</protein>
<keyword evidence="7" id="KW-0560">Oxidoreductase</keyword>
<dbReference type="Pfam" id="PF08022">
    <property type="entry name" value="FAD_binding_8"/>
    <property type="match status" value="1"/>
</dbReference>
<evidence type="ECO:0000256" key="5">
    <source>
        <dbReference type="ARBA" id="ARBA00022982"/>
    </source>
</evidence>
<dbReference type="InterPro" id="IPR013112">
    <property type="entry name" value="FAD-bd_8"/>
</dbReference>
<dbReference type="Pfam" id="PF08030">
    <property type="entry name" value="NAD_binding_6"/>
    <property type="match status" value="1"/>
</dbReference>
<sequence length="571" mass="64359">MLGWPYEFVTLTEDEKVHRRHAIEHNASVAFWSAFAPAVTALLLRVVARVYRRWRSGQYREVPGSPALKAQRQGWAVRVAERWRRMAWWMGEDVCFAGAHWGHREEWVVGLGWTLWLLFLCVRGTGKDYLHLTKRFGAIATSQLPIQYFLALKYLSPFGYFFRTSHEDLNRWHRALGRIIYLLLVLHAVFYNVFFIMSSIWLKRFFAPVVFAGVVAFACLHTLNGTSMAKMREQSYRVFFVVHLVTAMVVPPLIFFHAPSMRIYVSLAIGFLLLDLAVRKMTTIQAPSVVESIPGTDLLKITSKMPANKIIKFKARPGAHLYLSLPPSSRPVPNDPYAKGNFLFEFMYNPFTVVSADEDSGHLTFVARKRTGPMTTRLAEFVGAGIPEDPETQIPLCIEGPYGALSKTFSDLVDTGVSRILLVAGGVGATFAVPIYHALLAESPAASIQFVWAIRSPGDATWVPPKPAGKSLIDDDQVQLFLTGDMGVSHPRNETIASVEMSNLRRSPVGQNHKRPNFQKLVDDTFKSGADETVAVLVCGPVEMGRELRRCITPWVMKGRSVWWHNESFGW</sequence>
<dbReference type="GO" id="GO:0006826">
    <property type="term" value="P:iron ion transport"/>
    <property type="evidence" value="ECO:0007669"/>
    <property type="project" value="TreeGrafter"/>
</dbReference>
<keyword evidence="9 10" id="KW-0472">Membrane</keyword>
<dbReference type="InterPro" id="IPR051410">
    <property type="entry name" value="Ferric/Cupric_Reductase"/>
</dbReference>
<dbReference type="CDD" id="cd06186">
    <property type="entry name" value="NOX_Duox_like_FAD_NADP"/>
    <property type="match status" value="1"/>
</dbReference>
<comment type="subcellular location">
    <subcellularLocation>
        <location evidence="1">Membrane</location>
        <topology evidence="1">Multi-pass membrane protein</topology>
    </subcellularLocation>
</comment>
<evidence type="ECO:0000256" key="4">
    <source>
        <dbReference type="ARBA" id="ARBA00022692"/>
    </source>
</evidence>
<organism evidence="12 13">
    <name type="scientific">Thelonectria olida</name>
    <dbReference type="NCBI Taxonomy" id="1576542"/>
    <lineage>
        <taxon>Eukaryota</taxon>
        <taxon>Fungi</taxon>
        <taxon>Dikarya</taxon>
        <taxon>Ascomycota</taxon>
        <taxon>Pezizomycotina</taxon>
        <taxon>Sordariomycetes</taxon>
        <taxon>Hypocreomycetidae</taxon>
        <taxon>Hypocreales</taxon>
        <taxon>Nectriaceae</taxon>
        <taxon>Thelonectria</taxon>
    </lineage>
</organism>
<keyword evidence="3" id="KW-0813">Transport</keyword>
<evidence type="ECO:0000256" key="9">
    <source>
        <dbReference type="ARBA" id="ARBA00023136"/>
    </source>
</evidence>
<dbReference type="GO" id="GO:0005886">
    <property type="term" value="C:plasma membrane"/>
    <property type="evidence" value="ECO:0007669"/>
    <property type="project" value="TreeGrafter"/>
</dbReference>
<accession>A0A9P8WGB3</accession>
<dbReference type="AlphaFoldDB" id="A0A9P8WGB3"/>
<feature type="transmembrane region" description="Helical" evidence="10">
    <location>
        <begin position="235"/>
        <end position="255"/>
    </location>
</feature>
<dbReference type="InterPro" id="IPR013121">
    <property type="entry name" value="Fe_red_NAD-bd_6"/>
</dbReference>
<gene>
    <name evidence="12" type="ORF">B0T10DRAFT_18464</name>
</gene>
<feature type="transmembrane region" description="Helical" evidence="10">
    <location>
        <begin position="29"/>
        <end position="48"/>
    </location>
</feature>
<dbReference type="InterPro" id="IPR039261">
    <property type="entry name" value="FNR_nucleotide-bd"/>
</dbReference>
<keyword evidence="8" id="KW-0406">Ion transport</keyword>
<evidence type="ECO:0000256" key="6">
    <source>
        <dbReference type="ARBA" id="ARBA00022989"/>
    </source>
</evidence>
<dbReference type="PANTHER" id="PTHR32361:SF28">
    <property type="entry name" value="FRP1P"/>
    <property type="match status" value="1"/>
</dbReference>
<feature type="transmembrane region" description="Helical" evidence="10">
    <location>
        <begin position="205"/>
        <end position="223"/>
    </location>
</feature>
<evidence type="ECO:0000259" key="11">
    <source>
        <dbReference type="PROSITE" id="PS51384"/>
    </source>
</evidence>
<evidence type="ECO:0000256" key="2">
    <source>
        <dbReference type="ARBA" id="ARBA00006278"/>
    </source>
</evidence>
<keyword evidence="13" id="KW-1185">Reference proteome</keyword>
<dbReference type="EMBL" id="JAGPYM010000001">
    <property type="protein sequence ID" value="KAH6900187.1"/>
    <property type="molecule type" value="Genomic_DNA"/>
</dbReference>
<dbReference type="SFLD" id="SFLDS00052">
    <property type="entry name" value="Ferric_Reductase_Domain"/>
    <property type="match status" value="1"/>
</dbReference>
<proteinExistence type="inferred from homology"/>
<dbReference type="PROSITE" id="PS51384">
    <property type="entry name" value="FAD_FR"/>
    <property type="match status" value="1"/>
</dbReference>
<comment type="similarity">
    <text evidence="2">Belongs to the ferric reductase (FRE) family.</text>
</comment>
<name>A0A9P8WGB3_9HYPO</name>
<dbReference type="Gene3D" id="3.40.50.80">
    <property type="entry name" value="Nucleotide-binding domain of ferredoxin-NADP reductase (FNR) module"/>
    <property type="match status" value="1"/>
</dbReference>
<keyword evidence="6 10" id="KW-1133">Transmembrane helix</keyword>
<evidence type="ECO:0000313" key="12">
    <source>
        <dbReference type="EMBL" id="KAH6900187.1"/>
    </source>
</evidence>
<evidence type="ECO:0000256" key="10">
    <source>
        <dbReference type="SAM" id="Phobius"/>
    </source>
</evidence>
<evidence type="ECO:0000313" key="13">
    <source>
        <dbReference type="Proteomes" id="UP000777438"/>
    </source>
</evidence>
<dbReference type="Pfam" id="PF01794">
    <property type="entry name" value="Ferric_reduct"/>
    <property type="match status" value="1"/>
</dbReference>
<feature type="transmembrane region" description="Helical" evidence="10">
    <location>
        <begin position="107"/>
        <end position="126"/>
    </location>
</feature>
<dbReference type="SFLD" id="SFLDG01168">
    <property type="entry name" value="Ferric_reductase_subgroup_(FRE"/>
    <property type="match status" value="1"/>
</dbReference>
<dbReference type="SUPFAM" id="SSF52343">
    <property type="entry name" value="Ferredoxin reductase-like, C-terminal NADP-linked domain"/>
    <property type="match status" value="1"/>
</dbReference>
<evidence type="ECO:0000256" key="3">
    <source>
        <dbReference type="ARBA" id="ARBA00022448"/>
    </source>
</evidence>
<feature type="transmembrane region" description="Helical" evidence="10">
    <location>
        <begin position="175"/>
        <end position="199"/>
    </location>
</feature>
<comment type="caution">
    <text evidence="12">The sequence shown here is derived from an EMBL/GenBank/DDBJ whole genome shotgun (WGS) entry which is preliminary data.</text>
</comment>
<evidence type="ECO:0000256" key="7">
    <source>
        <dbReference type="ARBA" id="ARBA00023002"/>
    </source>
</evidence>
<keyword evidence="4 10" id="KW-0812">Transmembrane</keyword>
<evidence type="ECO:0000256" key="8">
    <source>
        <dbReference type="ARBA" id="ARBA00023065"/>
    </source>
</evidence>
<dbReference type="PANTHER" id="PTHR32361">
    <property type="entry name" value="FERRIC/CUPRIC REDUCTASE TRANSMEMBRANE COMPONENT"/>
    <property type="match status" value="1"/>
</dbReference>
<evidence type="ECO:0000256" key="1">
    <source>
        <dbReference type="ARBA" id="ARBA00004141"/>
    </source>
</evidence>
<dbReference type="GO" id="GO:0000293">
    <property type="term" value="F:ferric-chelate reductase activity"/>
    <property type="evidence" value="ECO:0007669"/>
    <property type="project" value="UniProtKB-ARBA"/>
</dbReference>
<feature type="transmembrane region" description="Helical" evidence="10">
    <location>
        <begin position="146"/>
        <end position="163"/>
    </location>
</feature>
<dbReference type="InterPro" id="IPR013130">
    <property type="entry name" value="Fe3_Rdtase_TM_dom"/>
</dbReference>
<keyword evidence="5" id="KW-0249">Electron transport</keyword>
<dbReference type="InterPro" id="IPR017927">
    <property type="entry name" value="FAD-bd_FR_type"/>
</dbReference>